<dbReference type="OrthoDB" id="8127at2157"/>
<dbReference type="InterPro" id="IPR003661">
    <property type="entry name" value="HisK_dim/P_dom"/>
</dbReference>
<dbReference type="InterPro" id="IPR031621">
    <property type="entry name" value="HisKA_7TM"/>
</dbReference>
<dbReference type="Pfam" id="PF00512">
    <property type="entry name" value="HisKA"/>
    <property type="match status" value="1"/>
</dbReference>
<keyword evidence="2" id="KW-0812">Transmembrane</keyword>
<feature type="coiled-coil region" evidence="1">
    <location>
        <begin position="321"/>
        <end position="348"/>
    </location>
</feature>
<dbReference type="SMART" id="SM00388">
    <property type="entry name" value="HisKA"/>
    <property type="match status" value="1"/>
</dbReference>
<dbReference type="InterPro" id="IPR036097">
    <property type="entry name" value="HisK_dim/P_sf"/>
</dbReference>
<keyword evidence="2" id="KW-1133">Transmembrane helix</keyword>
<dbReference type="AlphaFoldDB" id="A0A4D6HAG5"/>
<name>A0A4D6HAG5_9EURY</name>
<organism evidence="4 5">
    <name type="scientific">Halapricum salinum</name>
    <dbReference type="NCBI Taxonomy" id="1457250"/>
    <lineage>
        <taxon>Archaea</taxon>
        <taxon>Methanobacteriati</taxon>
        <taxon>Methanobacteriota</taxon>
        <taxon>Stenosarchaea group</taxon>
        <taxon>Halobacteria</taxon>
        <taxon>Halobacteriales</taxon>
        <taxon>Haloarculaceae</taxon>
        <taxon>Halapricum</taxon>
    </lineage>
</organism>
<dbReference type="Gene3D" id="1.10.287.130">
    <property type="match status" value="1"/>
</dbReference>
<keyword evidence="4" id="KW-0418">Kinase</keyword>
<dbReference type="GeneID" id="39847572"/>
<keyword evidence="5" id="KW-1185">Reference proteome</keyword>
<keyword evidence="2" id="KW-0472">Membrane</keyword>
<keyword evidence="1" id="KW-0175">Coiled coil</keyword>
<feature type="transmembrane region" description="Helical" evidence="2">
    <location>
        <begin position="6"/>
        <end position="25"/>
    </location>
</feature>
<accession>A0A4D6HAG5</accession>
<feature type="transmembrane region" description="Helical" evidence="2">
    <location>
        <begin position="204"/>
        <end position="222"/>
    </location>
</feature>
<keyword evidence="4" id="KW-0808">Transferase</keyword>
<feature type="transmembrane region" description="Helical" evidence="2">
    <location>
        <begin position="177"/>
        <end position="198"/>
    </location>
</feature>
<protein>
    <submittedName>
        <fullName evidence="4">Histidine kinase</fullName>
    </submittedName>
</protein>
<feature type="transmembrane region" description="Helical" evidence="2">
    <location>
        <begin position="67"/>
        <end position="86"/>
    </location>
</feature>
<evidence type="ECO:0000313" key="5">
    <source>
        <dbReference type="Proteomes" id="UP000296706"/>
    </source>
</evidence>
<feature type="domain" description="Signal transduction histidine kinase dimerisation/phosphoacceptor" evidence="3">
    <location>
        <begin position="337"/>
        <end position="404"/>
    </location>
</feature>
<dbReference type="STRING" id="1457250.GCA_000755225_00110"/>
<feature type="transmembrane region" description="Helical" evidence="2">
    <location>
        <begin position="37"/>
        <end position="61"/>
    </location>
</feature>
<dbReference type="EMBL" id="CP031310">
    <property type="protein sequence ID" value="QCC50983.1"/>
    <property type="molecule type" value="Genomic_DNA"/>
</dbReference>
<feature type="transmembrane region" description="Helical" evidence="2">
    <location>
        <begin position="106"/>
        <end position="125"/>
    </location>
</feature>
<reference evidence="4 5" key="1">
    <citation type="journal article" date="2019" name="Nat. Commun.">
        <title>A new type of DNA phosphorothioation-based antiviral system in archaea.</title>
        <authorList>
            <person name="Xiong L."/>
            <person name="Liu S."/>
            <person name="Chen S."/>
            <person name="Xiao Y."/>
            <person name="Zhu B."/>
            <person name="Gao Y."/>
            <person name="Zhang Y."/>
            <person name="Chen B."/>
            <person name="Luo J."/>
            <person name="Deng Z."/>
            <person name="Chen X."/>
            <person name="Wang L."/>
            <person name="Chen S."/>
        </authorList>
    </citation>
    <scope>NUCLEOTIDE SEQUENCE [LARGE SCALE GENOMIC DNA]</scope>
    <source>
        <strain evidence="4 5">CBA1105</strain>
    </source>
</reference>
<dbReference type="SUPFAM" id="SSF47384">
    <property type="entry name" value="Homodimeric domain of signal transducing histidine kinase"/>
    <property type="match status" value="1"/>
</dbReference>
<evidence type="ECO:0000256" key="1">
    <source>
        <dbReference type="SAM" id="Coils"/>
    </source>
</evidence>
<sequence>MATYSSLVYVSAFGLTALACFASLVRARQIEDRETRLGLVGLLIGSGAWASAHVAVLLLPGFELKNAAYLVGLVFGFGTVWAWLYFCSAYTGRSYHRDRTFRLGGLAVYLLVVLVKLTNPLHHGYYTASMTSEGFTHLVIDHGVVHWGVTGLSYALASIGLFMLFEQFTESDYDTRIVGALAGLTAIPVVLDLAAYTLPELINIIHAPFGVAAFAIGTLFLYQERFLAVHFTTDIDDAVVFLDDDDRIRDFNAAAETIVPGLADARGEPVTAVEPLADAHGAERTVLDFRIDGSLRHYLVTENDFSLGGTGHGRMIVLTDVTRIERQRRELERHNEQLEDLAVGIRHELRNTLQIVAGNVDAAARYVEREPETARRALSTAGNTADRMREIVDELSMFAEYSQSVEETASLPFRETVEIAWQRADVEGPALRIEGDGEIDANESRFEELLDRAFAFADAVDGSTVTVELGENEFVVETDGQRPAATSAETFFEFEESVPTAEAGMALPSFRTLARAHGWNPTFDADYDDGVRIVVEGVGTRLRGAVTAGD</sequence>
<dbReference type="RefSeq" id="WP_049995464.1">
    <property type="nucleotide sequence ID" value="NZ_CP031310.1"/>
</dbReference>
<evidence type="ECO:0000256" key="2">
    <source>
        <dbReference type="SAM" id="Phobius"/>
    </source>
</evidence>
<evidence type="ECO:0000313" key="4">
    <source>
        <dbReference type="EMBL" id="QCC50983.1"/>
    </source>
</evidence>
<dbReference type="KEGG" id="hsn:DV733_06870"/>
<proteinExistence type="predicted"/>
<dbReference type="Pfam" id="PF16927">
    <property type="entry name" value="HisKA_7TM"/>
    <property type="match status" value="1"/>
</dbReference>
<dbReference type="CDD" id="cd00082">
    <property type="entry name" value="HisKA"/>
    <property type="match status" value="1"/>
</dbReference>
<dbReference type="Proteomes" id="UP000296706">
    <property type="component" value="Chromosome"/>
</dbReference>
<evidence type="ECO:0000259" key="3">
    <source>
        <dbReference type="SMART" id="SM00388"/>
    </source>
</evidence>
<dbReference type="GO" id="GO:0000155">
    <property type="term" value="F:phosphorelay sensor kinase activity"/>
    <property type="evidence" value="ECO:0007669"/>
    <property type="project" value="InterPro"/>
</dbReference>
<feature type="transmembrane region" description="Helical" evidence="2">
    <location>
        <begin position="145"/>
        <end position="165"/>
    </location>
</feature>
<gene>
    <name evidence="4" type="ORF">DV733_06870</name>
</gene>